<dbReference type="CDD" id="cd18078">
    <property type="entry name" value="DEXXQc_Mov10L1"/>
    <property type="match status" value="1"/>
</dbReference>
<dbReference type="InterPro" id="IPR041677">
    <property type="entry name" value="DNA2/NAM7_AAA_11"/>
</dbReference>
<keyword evidence="6" id="KW-0378">Hydrolase</keyword>
<evidence type="ECO:0000256" key="2">
    <source>
        <dbReference type="ARBA" id="ARBA00005601"/>
    </source>
</evidence>
<dbReference type="Gene3D" id="3.40.50.300">
    <property type="entry name" value="P-loop containing nucleotide triphosphate hydrolases"/>
    <property type="match status" value="2"/>
</dbReference>
<dbReference type="Pfam" id="PF13087">
    <property type="entry name" value="AAA_12"/>
    <property type="match status" value="1"/>
</dbReference>
<evidence type="ECO:0000259" key="12">
    <source>
        <dbReference type="Pfam" id="PF13087"/>
    </source>
</evidence>
<dbReference type="EMBL" id="OU896711">
    <property type="protein sequence ID" value="CAH1169778.1"/>
    <property type="molecule type" value="Genomic_DNA"/>
</dbReference>
<dbReference type="SUPFAM" id="SSF52540">
    <property type="entry name" value="P-loop containing nucleoside triphosphate hydrolases"/>
    <property type="match status" value="1"/>
</dbReference>
<evidence type="ECO:0000256" key="7">
    <source>
        <dbReference type="ARBA" id="ARBA00022806"/>
    </source>
</evidence>
<dbReference type="InterPro" id="IPR027417">
    <property type="entry name" value="P-loop_NTPase"/>
</dbReference>
<accession>A0A9P0DRZ4</accession>
<dbReference type="CDD" id="cd18808">
    <property type="entry name" value="SF1_C_Upf1"/>
    <property type="match status" value="1"/>
</dbReference>
<proteinExistence type="inferred from homology"/>
<dbReference type="GO" id="GO:0005737">
    <property type="term" value="C:cytoplasm"/>
    <property type="evidence" value="ECO:0007669"/>
    <property type="project" value="UniProtKB-SubCell"/>
</dbReference>
<dbReference type="InterPro" id="IPR041679">
    <property type="entry name" value="DNA2/NAM7-like_C"/>
</dbReference>
<dbReference type="GO" id="GO:0031047">
    <property type="term" value="P:regulatory ncRNA-mediated gene silencing"/>
    <property type="evidence" value="ECO:0007669"/>
    <property type="project" value="UniProtKB-KW"/>
</dbReference>
<evidence type="ECO:0000256" key="8">
    <source>
        <dbReference type="ARBA" id="ARBA00022840"/>
    </source>
</evidence>
<evidence type="ECO:0000259" key="13">
    <source>
        <dbReference type="Pfam" id="PF21634"/>
    </source>
</evidence>
<evidence type="ECO:0000256" key="4">
    <source>
        <dbReference type="ARBA" id="ARBA00022490"/>
    </source>
</evidence>
<evidence type="ECO:0000256" key="5">
    <source>
        <dbReference type="ARBA" id="ARBA00022741"/>
    </source>
</evidence>
<evidence type="ECO:0000256" key="10">
    <source>
        <dbReference type="ARBA" id="ARBA00047984"/>
    </source>
</evidence>
<reference evidence="15" key="2">
    <citation type="submission" date="2022-10" db="EMBL/GenBank/DDBJ databases">
        <authorList>
            <consortium name="ENA_rothamsted_submissions"/>
            <consortium name="culmorum"/>
            <person name="King R."/>
        </authorList>
    </citation>
    <scope>NUCLEOTIDE SEQUENCE</scope>
</reference>
<organism evidence="15 16">
    <name type="scientific">Phaedon cochleariae</name>
    <name type="common">Mustard beetle</name>
    <dbReference type="NCBI Taxonomy" id="80249"/>
    <lineage>
        <taxon>Eukaryota</taxon>
        <taxon>Metazoa</taxon>
        <taxon>Ecdysozoa</taxon>
        <taxon>Arthropoda</taxon>
        <taxon>Hexapoda</taxon>
        <taxon>Insecta</taxon>
        <taxon>Pterygota</taxon>
        <taxon>Neoptera</taxon>
        <taxon>Endopterygota</taxon>
        <taxon>Coleoptera</taxon>
        <taxon>Polyphaga</taxon>
        <taxon>Cucujiformia</taxon>
        <taxon>Chrysomeloidea</taxon>
        <taxon>Chrysomelidae</taxon>
        <taxon>Chrysomelinae</taxon>
        <taxon>Chrysomelini</taxon>
        <taxon>Phaedon</taxon>
    </lineage>
</organism>
<keyword evidence="5" id="KW-0547">Nucleotide-binding</keyword>
<dbReference type="GO" id="GO:0005524">
    <property type="term" value="F:ATP binding"/>
    <property type="evidence" value="ECO:0007669"/>
    <property type="project" value="UniProtKB-KW"/>
</dbReference>
<feature type="domain" description="DNA2/NAM7 helicase-like C-terminal" evidence="12">
    <location>
        <begin position="901"/>
        <end position="1094"/>
    </location>
</feature>
<evidence type="ECO:0000256" key="6">
    <source>
        <dbReference type="ARBA" id="ARBA00022801"/>
    </source>
</evidence>
<dbReference type="Pfam" id="PF13086">
    <property type="entry name" value="AAA_11"/>
    <property type="match status" value="2"/>
</dbReference>
<reference evidence="15" key="1">
    <citation type="submission" date="2022-01" db="EMBL/GenBank/DDBJ databases">
        <authorList>
            <person name="King R."/>
        </authorList>
    </citation>
    <scope>NUCLEOTIDE SEQUENCE</scope>
</reference>
<sequence length="1123" mass="127103">MWSYITSFFDRSGGPDDLSLENACSVLENIHMEDEAQNCTQIPTITNSSKNMVSSKTGVITKADGNDYIIDNLYTFLDVQKAYIVNTKVTYNLVQNEGITRILNVEPIDNEWDIEQNEDLLWNNRILVCKVEKRVDRKLHLSPWDIIIDLNNISIEFLPILGDWLELDVKCTVNENSLDLSGKVIEVNRASPVRAHIESGKISSWNDTNWTGIIDRNIFFNKQALSLGYIPALGDKVVAEVIESDQNRCTWRAVKILPEQIARKHGDTPKNLLKLPEFQEFHPGLTINQVSIVFKGLNETQTFLVTLSNESDHKFTLLEAQFLNPSGQCRLVDHTETVIEILSDTKHELRCVCTSKNIGTTREFLLLRFDTFTIGKWIEISISTGNNFQRSRYEQKPRERLHEDSTNELIRGQASKVRFAYAQLPTYLVPRKLIDTVSAIDNKNPEYLIEQLRVIKPCLVSNLSYTNYEDKFHSLLHLDEISNLIAIQMYDQEKACFIPNAEFLMLEIDNLSERRPSIVIGDRIIATDPDNRNKLDFEGFVNKVGAKHVYIKFGQLFHDTYKGEDYSIKVIPGRNTYKRLHHAVYLAVRNLGQEILFPSRISEKDPQVNFVYDIHQLKSGHSRKKVQHVLSKAQEFQKKSKLTSDTSENSHVLTLEWYNERLNPRQKHAVVNILLGKARPLPYIIFGPPGTGKTVTIIETILQIVRLMPQSRLLVTAPSNSAADLIALRLVDSGVLMPGDLVRVVSHNYAMSSGISARLVPFCATGSAAKEGTVVGETMGANGIRLECNRAVLGRHRITVATCNSTGQFFTMGYPKGHFSHIIVDEAAQAAEPDVMIPMAFLDKNSGQVILAGDPMQLGPVVLCKVAAQCGLDESYLERVIHRFPYVPDPEGFPDTNGYDPRLVTKLLYNYRSLPDILNLYNLLFYNNELIPMIDDQTSDEAKIVEALGEILPKINGNKFPRIIFHGVDGENYQTSDSPSWYNPDEAAQVFYYTNEFYRLGLRADNVGIITPYIKQVKEIRSMFQEAEFDQPKIGTVEEFQGQEFEVVLLSTVRSCEEHVPADITHSLGFVASPKRLNVAISRAKSLLVVIGNPNLLCQDTYWRSVVKYCVEVGSYIGCDFDC</sequence>
<dbReference type="InterPro" id="IPR049079">
    <property type="entry name" value="Mov-10_helical"/>
</dbReference>
<evidence type="ECO:0000259" key="11">
    <source>
        <dbReference type="Pfam" id="PF13086"/>
    </source>
</evidence>
<dbReference type="GO" id="GO:0003724">
    <property type="term" value="F:RNA helicase activity"/>
    <property type="evidence" value="ECO:0007669"/>
    <property type="project" value="UniProtKB-EC"/>
</dbReference>
<feature type="domain" description="DNA2/NAM7 helicase helicase" evidence="11">
    <location>
        <begin position="789"/>
        <end position="863"/>
    </location>
</feature>
<dbReference type="PANTHER" id="PTHR45418:SF1">
    <property type="entry name" value="CANCER_TESTIS ANTIGEN 55"/>
    <property type="match status" value="1"/>
</dbReference>
<evidence type="ECO:0000256" key="1">
    <source>
        <dbReference type="ARBA" id="ARBA00004496"/>
    </source>
</evidence>
<dbReference type="AlphaFoldDB" id="A0A9P0DRZ4"/>
<dbReference type="Pfam" id="PF21634">
    <property type="entry name" value="MOV-10_beta-barrel"/>
    <property type="match status" value="1"/>
</dbReference>
<evidence type="ECO:0000256" key="3">
    <source>
        <dbReference type="ARBA" id="ARBA00012552"/>
    </source>
</evidence>
<gene>
    <name evidence="15" type="ORF">PHAECO_LOCUS9692</name>
</gene>
<keyword evidence="8" id="KW-0067">ATP-binding</keyword>
<keyword evidence="9" id="KW-0943">RNA-mediated gene silencing</keyword>
<keyword evidence="4" id="KW-0963">Cytoplasm</keyword>
<dbReference type="EC" id="3.6.4.13" evidence="3"/>
<keyword evidence="16" id="KW-1185">Reference proteome</keyword>
<feature type="domain" description="Helicase MOV-10-like beta-barrel" evidence="13">
    <location>
        <begin position="490"/>
        <end position="562"/>
    </location>
</feature>
<evidence type="ECO:0000313" key="15">
    <source>
        <dbReference type="EMBL" id="CAH1169778.1"/>
    </source>
</evidence>
<evidence type="ECO:0000256" key="9">
    <source>
        <dbReference type="ARBA" id="ARBA00023158"/>
    </source>
</evidence>
<comment type="similarity">
    <text evidence="2">Belongs to the DNA2/NAM7 helicase family. SDE3 subfamily.</text>
</comment>
<feature type="domain" description="DNA2/NAM7 helicase helicase" evidence="11">
    <location>
        <begin position="662"/>
        <end position="752"/>
    </location>
</feature>
<dbReference type="GO" id="GO:0016787">
    <property type="term" value="F:hydrolase activity"/>
    <property type="evidence" value="ECO:0007669"/>
    <property type="project" value="UniProtKB-KW"/>
</dbReference>
<dbReference type="InterPro" id="IPR049080">
    <property type="entry name" value="MOV-10-like_beta-barrel"/>
</dbReference>
<dbReference type="PANTHER" id="PTHR45418">
    <property type="entry name" value="CANCER/TESTIS ANTIGEN 55"/>
    <property type="match status" value="1"/>
</dbReference>
<keyword evidence="7" id="KW-0347">Helicase</keyword>
<comment type="subcellular location">
    <subcellularLocation>
        <location evidence="1">Cytoplasm</location>
    </subcellularLocation>
</comment>
<protein>
    <recommendedName>
        <fullName evidence="3">RNA helicase</fullName>
        <ecNumber evidence="3">3.6.4.13</ecNumber>
    </recommendedName>
</protein>
<dbReference type="OrthoDB" id="8902093at2759"/>
<dbReference type="Proteomes" id="UP001153737">
    <property type="component" value="Chromosome 5"/>
</dbReference>
<comment type="catalytic activity">
    <reaction evidence="10">
        <text>ATP + H2O = ADP + phosphate + H(+)</text>
        <dbReference type="Rhea" id="RHEA:13065"/>
        <dbReference type="ChEBI" id="CHEBI:15377"/>
        <dbReference type="ChEBI" id="CHEBI:15378"/>
        <dbReference type="ChEBI" id="CHEBI:30616"/>
        <dbReference type="ChEBI" id="CHEBI:43474"/>
        <dbReference type="ChEBI" id="CHEBI:456216"/>
        <dbReference type="EC" id="3.6.4.13"/>
    </reaction>
</comment>
<name>A0A9P0DRZ4_PHACE</name>
<feature type="domain" description="Helicase MOV-10 helical" evidence="14">
    <location>
        <begin position="424"/>
        <end position="481"/>
    </location>
</feature>
<dbReference type="InterPro" id="IPR047187">
    <property type="entry name" value="SF1_C_Upf1"/>
</dbReference>
<evidence type="ECO:0000313" key="16">
    <source>
        <dbReference type="Proteomes" id="UP001153737"/>
    </source>
</evidence>
<evidence type="ECO:0000259" key="14">
    <source>
        <dbReference type="Pfam" id="PF21635"/>
    </source>
</evidence>
<dbReference type="Pfam" id="PF21635">
    <property type="entry name" value="Mov-10_helical"/>
    <property type="match status" value="1"/>
</dbReference>